<evidence type="ECO:0000313" key="7">
    <source>
        <dbReference type="Proteomes" id="UP000325788"/>
    </source>
</evidence>
<dbReference type="InterPro" id="IPR009057">
    <property type="entry name" value="Homeodomain-like_sf"/>
</dbReference>
<evidence type="ECO:0000313" key="6">
    <source>
        <dbReference type="EMBL" id="KAB1855140.1"/>
    </source>
</evidence>
<keyword evidence="2 4" id="KW-0238">DNA-binding</keyword>
<protein>
    <submittedName>
        <fullName evidence="6">DUF1956 domain-containing protein</fullName>
    </submittedName>
</protein>
<dbReference type="InterPro" id="IPR015292">
    <property type="entry name" value="Tscrpt_reg_YbiH_C"/>
</dbReference>
<reference evidence="6 7" key="1">
    <citation type="submission" date="2019-09" db="EMBL/GenBank/DDBJ databases">
        <title>Draft genome sequence of Acinetobacter tandoii W4-4-4 isolated from environmental water sample.</title>
        <authorList>
            <person name="Wee S.K."/>
            <person name="Yan B."/>
            <person name="Mustaffa S.B."/>
            <person name="Yap E.P.H."/>
        </authorList>
    </citation>
    <scope>NUCLEOTIDE SEQUENCE [LARGE SCALE GENOMIC DNA]</scope>
    <source>
        <strain evidence="6 7">W4-4-4</strain>
    </source>
</reference>
<keyword evidence="1" id="KW-0805">Transcription regulation</keyword>
<dbReference type="Proteomes" id="UP000325788">
    <property type="component" value="Unassembled WGS sequence"/>
</dbReference>
<dbReference type="InterPro" id="IPR036271">
    <property type="entry name" value="Tet_transcr_reg_TetR-rel_C_sf"/>
</dbReference>
<dbReference type="Gene3D" id="1.10.357.10">
    <property type="entry name" value="Tetracycline Repressor, domain 2"/>
    <property type="match status" value="1"/>
</dbReference>
<dbReference type="InterPro" id="IPR050109">
    <property type="entry name" value="HTH-type_TetR-like_transc_reg"/>
</dbReference>
<dbReference type="Pfam" id="PF09209">
    <property type="entry name" value="CecR_C"/>
    <property type="match status" value="1"/>
</dbReference>
<proteinExistence type="predicted"/>
<evidence type="ECO:0000256" key="4">
    <source>
        <dbReference type="PROSITE-ProRule" id="PRU00335"/>
    </source>
</evidence>
<dbReference type="PANTHER" id="PTHR30055:SF234">
    <property type="entry name" value="HTH-TYPE TRANSCRIPTIONAL REGULATOR BETI"/>
    <property type="match status" value="1"/>
</dbReference>
<evidence type="ECO:0000259" key="5">
    <source>
        <dbReference type="PROSITE" id="PS50977"/>
    </source>
</evidence>
<dbReference type="InterPro" id="IPR001647">
    <property type="entry name" value="HTH_TetR"/>
</dbReference>
<evidence type="ECO:0000256" key="3">
    <source>
        <dbReference type="ARBA" id="ARBA00023163"/>
    </source>
</evidence>
<gene>
    <name evidence="6" type="ORF">F4W09_09990</name>
</gene>
<accession>A0A5N4WFR5</accession>
<organism evidence="6 7">
    <name type="scientific">Acinetobacter tandoii</name>
    <dbReference type="NCBI Taxonomy" id="202954"/>
    <lineage>
        <taxon>Bacteria</taxon>
        <taxon>Pseudomonadati</taxon>
        <taxon>Pseudomonadota</taxon>
        <taxon>Gammaproteobacteria</taxon>
        <taxon>Moraxellales</taxon>
        <taxon>Moraxellaceae</taxon>
        <taxon>Acinetobacter</taxon>
    </lineage>
</organism>
<dbReference type="PROSITE" id="PS50977">
    <property type="entry name" value="HTH_TETR_2"/>
    <property type="match status" value="1"/>
</dbReference>
<sequence>MSRARRSDGDLTKSKILEAAGRLIAQLGWAKTSNKEIVKLAEVDLAAINYHFGGRDGLYQAVLSEAHAHYLNEQELQEIAEMQCDPEEKLGVFFETLVIKLVEQDVWHGKVFIREIFSPSAHLLNFFETEGTRKFQIIRHIISQITDLDENDPTLLPCIFSVVAPCLMLIMTSVAASGPLQNMRCVPAKQLAQHFKTFSLAGLKAVVHLQKENSPH</sequence>
<comment type="caution">
    <text evidence="6">The sequence shown here is derived from an EMBL/GenBank/DDBJ whole genome shotgun (WGS) entry which is preliminary data.</text>
</comment>
<dbReference type="Pfam" id="PF00440">
    <property type="entry name" value="TetR_N"/>
    <property type="match status" value="1"/>
</dbReference>
<dbReference type="PANTHER" id="PTHR30055">
    <property type="entry name" value="HTH-TYPE TRANSCRIPTIONAL REGULATOR RUTR"/>
    <property type="match status" value="1"/>
</dbReference>
<evidence type="ECO:0000256" key="1">
    <source>
        <dbReference type="ARBA" id="ARBA00023015"/>
    </source>
</evidence>
<feature type="domain" description="HTH tetR-type" evidence="5">
    <location>
        <begin position="10"/>
        <end position="70"/>
    </location>
</feature>
<evidence type="ECO:0000256" key="2">
    <source>
        <dbReference type="ARBA" id="ARBA00023125"/>
    </source>
</evidence>
<dbReference type="GO" id="GO:0003700">
    <property type="term" value="F:DNA-binding transcription factor activity"/>
    <property type="evidence" value="ECO:0007669"/>
    <property type="project" value="TreeGrafter"/>
</dbReference>
<dbReference type="EMBL" id="VXLD01000005">
    <property type="protein sequence ID" value="KAB1855140.1"/>
    <property type="molecule type" value="Genomic_DNA"/>
</dbReference>
<dbReference type="SUPFAM" id="SSF48498">
    <property type="entry name" value="Tetracyclin repressor-like, C-terminal domain"/>
    <property type="match status" value="1"/>
</dbReference>
<feature type="DNA-binding region" description="H-T-H motif" evidence="4">
    <location>
        <begin position="33"/>
        <end position="52"/>
    </location>
</feature>
<dbReference type="RefSeq" id="WP_151504693.1">
    <property type="nucleotide sequence ID" value="NZ_VXLD01000005.1"/>
</dbReference>
<dbReference type="GO" id="GO:0000976">
    <property type="term" value="F:transcription cis-regulatory region binding"/>
    <property type="evidence" value="ECO:0007669"/>
    <property type="project" value="TreeGrafter"/>
</dbReference>
<name>A0A5N4WFR5_9GAMM</name>
<keyword evidence="3" id="KW-0804">Transcription</keyword>
<dbReference type="AlphaFoldDB" id="A0A5N4WFR5"/>
<dbReference type="SUPFAM" id="SSF46689">
    <property type="entry name" value="Homeodomain-like"/>
    <property type="match status" value="1"/>
</dbReference>